<dbReference type="GO" id="GO:0043190">
    <property type="term" value="C:ATP-binding cassette (ABC) transporter complex"/>
    <property type="evidence" value="ECO:0007669"/>
    <property type="project" value="InterPro"/>
</dbReference>
<dbReference type="GO" id="GO:0020037">
    <property type="term" value="F:heme binding"/>
    <property type="evidence" value="ECO:0007669"/>
    <property type="project" value="InterPro"/>
</dbReference>
<dbReference type="InterPro" id="IPR039424">
    <property type="entry name" value="SBP_5"/>
</dbReference>
<sequence length="513" mass="57694">MIKNIFLALVLLLSFANAKNTLNFATSKNVGPLNPHLYSPNEMWAQDMLYESLVEYSEDGKIVPKLAVSWRIADEGKTYVFTLREGVKFSDGASFDAKAVKLNFDAILANRDRHKWLELANILKDCEIIDDKTIALHLQNAYEPTLKELSLVRPFRFISPLAMKDANSTKDGIIAPVGTGAWKLASTKLGINDIFVKNENYWGQKPKFDEIVAKVIPDPNTKVVALQTGEVDLIYGNGQISFDMINELKKSYEVKVSEPMNTLVLALNSNKSPTNDRAVREALNLAVDKNAIANSIFFGVQKSADALFYSKLPYCDIELKPYKFDKKAANEILQKGGWEMGKDGIRYKGGKELKIELVYIGTNATFKSIGEILQAELKQIGVNLQLNADESTIFYKKQRSGDFGMIFNSTWGVPYDPVMFLASMRLPSHADYQAQLGLKDKAWIDENISEILKTFDEGKKSSLIKNVLTRLHDEAVYLPISHESMIWISNDKVGGARTSIFQNHYPFNEIYPK</sequence>
<feature type="signal peptide" evidence="3">
    <location>
        <begin position="1"/>
        <end position="18"/>
    </location>
</feature>
<proteinExistence type="inferred from homology"/>
<dbReference type="HOGENOM" id="CLU_017028_7_5_7"/>
<dbReference type="InterPro" id="IPR030678">
    <property type="entry name" value="Peptide/Ni-bd"/>
</dbReference>
<evidence type="ECO:0000259" key="4">
    <source>
        <dbReference type="Pfam" id="PF00496"/>
    </source>
</evidence>
<accession>A7GWK1</accession>
<dbReference type="InterPro" id="IPR011980">
    <property type="entry name" value="CntA-like"/>
</dbReference>
<dbReference type="SUPFAM" id="SSF53850">
    <property type="entry name" value="Periplasmic binding protein-like II"/>
    <property type="match status" value="1"/>
</dbReference>
<evidence type="ECO:0000256" key="1">
    <source>
        <dbReference type="ARBA" id="ARBA00005695"/>
    </source>
</evidence>
<dbReference type="OrthoDB" id="5469165at2"/>
<dbReference type="Pfam" id="PF00496">
    <property type="entry name" value="SBP_bac_5"/>
    <property type="match status" value="1"/>
</dbReference>
<dbReference type="PANTHER" id="PTHR30290:SF37">
    <property type="entry name" value="NICKEL-BINDING PERIPLASMIC PROTEIN"/>
    <property type="match status" value="1"/>
</dbReference>
<dbReference type="InterPro" id="IPR023765">
    <property type="entry name" value="SBP_5_CS"/>
</dbReference>
<dbReference type="EMBL" id="CP000767">
    <property type="protein sequence ID" value="EAT99451.2"/>
    <property type="molecule type" value="Genomic_DNA"/>
</dbReference>
<evidence type="ECO:0000256" key="2">
    <source>
        <dbReference type="ARBA" id="ARBA00022729"/>
    </source>
</evidence>
<dbReference type="PANTHER" id="PTHR30290">
    <property type="entry name" value="PERIPLASMIC BINDING COMPONENT OF ABC TRANSPORTER"/>
    <property type="match status" value="1"/>
</dbReference>
<gene>
    <name evidence="5" type="ORF">CCV52592_1321</name>
</gene>
<dbReference type="NCBIfam" id="TIGR02294">
    <property type="entry name" value="nickel_nikA"/>
    <property type="match status" value="1"/>
</dbReference>
<dbReference type="RefSeq" id="WP_011991817.1">
    <property type="nucleotide sequence ID" value="NC_009715.2"/>
</dbReference>
<reference evidence="5" key="1">
    <citation type="submission" date="2016-07" db="EMBL/GenBank/DDBJ databases">
        <title>Comparative genomics of the Campylobacter concisus group.</title>
        <authorList>
            <person name="Miller W.G."/>
            <person name="Yee E."/>
            <person name="Chapman M.H."/>
            <person name="Huynh S."/>
            <person name="Bono J.L."/>
            <person name="On S.L.W."/>
            <person name="StLeger J."/>
            <person name="Foster G."/>
            <person name="Parker C.T."/>
        </authorList>
    </citation>
    <scope>NUCLEOTIDE SEQUENCE</scope>
    <source>
        <strain evidence="5">525.92</strain>
    </source>
</reference>
<dbReference type="KEGG" id="ccv:CCV52592_1321"/>
<name>A7GWK1_CAMC5</name>
<feature type="chain" id="PRO_5002707468" evidence="3">
    <location>
        <begin position="19"/>
        <end position="513"/>
    </location>
</feature>
<dbReference type="PIRSF" id="PIRSF002741">
    <property type="entry name" value="MppA"/>
    <property type="match status" value="1"/>
</dbReference>
<dbReference type="Gene3D" id="3.10.105.10">
    <property type="entry name" value="Dipeptide-binding Protein, Domain 3"/>
    <property type="match status" value="1"/>
</dbReference>
<evidence type="ECO:0000313" key="5">
    <source>
        <dbReference type="EMBL" id="EAT99451.2"/>
    </source>
</evidence>
<comment type="similarity">
    <text evidence="1">Belongs to the bacterial solute-binding protein 5 family.</text>
</comment>
<dbReference type="GO" id="GO:0015833">
    <property type="term" value="P:peptide transport"/>
    <property type="evidence" value="ECO:0007669"/>
    <property type="project" value="TreeGrafter"/>
</dbReference>
<keyword evidence="2 3" id="KW-0732">Signal</keyword>
<feature type="domain" description="Solute-binding protein family 5" evidence="4">
    <location>
        <begin position="61"/>
        <end position="429"/>
    </location>
</feature>
<evidence type="ECO:0000313" key="6">
    <source>
        <dbReference type="Proteomes" id="UP000006380"/>
    </source>
</evidence>
<dbReference type="InterPro" id="IPR000914">
    <property type="entry name" value="SBP_5_dom"/>
</dbReference>
<evidence type="ECO:0000256" key="3">
    <source>
        <dbReference type="SAM" id="SignalP"/>
    </source>
</evidence>
<dbReference type="GO" id="GO:0015675">
    <property type="term" value="P:nickel cation transport"/>
    <property type="evidence" value="ECO:0007669"/>
    <property type="project" value="InterPro"/>
</dbReference>
<dbReference type="Gene3D" id="3.40.190.10">
    <property type="entry name" value="Periplasmic binding protein-like II"/>
    <property type="match status" value="1"/>
</dbReference>
<dbReference type="GO" id="GO:1904680">
    <property type="term" value="F:peptide transmembrane transporter activity"/>
    <property type="evidence" value="ECO:0007669"/>
    <property type="project" value="TreeGrafter"/>
</dbReference>
<dbReference type="AlphaFoldDB" id="A7GWK1"/>
<organism evidence="5 6">
    <name type="scientific">Campylobacter curvus (strain 525.92)</name>
    <dbReference type="NCBI Taxonomy" id="360105"/>
    <lineage>
        <taxon>Bacteria</taxon>
        <taxon>Pseudomonadati</taxon>
        <taxon>Campylobacterota</taxon>
        <taxon>Epsilonproteobacteria</taxon>
        <taxon>Campylobacterales</taxon>
        <taxon>Campylobacteraceae</taxon>
        <taxon>Campylobacter</taxon>
    </lineage>
</organism>
<dbReference type="PROSITE" id="PS01040">
    <property type="entry name" value="SBP_BACTERIAL_5"/>
    <property type="match status" value="1"/>
</dbReference>
<dbReference type="GO" id="GO:0030288">
    <property type="term" value="C:outer membrane-bounded periplasmic space"/>
    <property type="evidence" value="ECO:0007669"/>
    <property type="project" value="TreeGrafter"/>
</dbReference>
<dbReference type="Proteomes" id="UP000006380">
    <property type="component" value="Chromosome"/>
</dbReference>
<keyword evidence="6" id="KW-1185">Reference proteome</keyword>
<dbReference type="STRING" id="360105.CCV52592_1321"/>
<dbReference type="GO" id="GO:0016151">
    <property type="term" value="F:nickel cation binding"/>
    <property type="evidence" value="ECO:0007669"/>
    <property type="project" value="InterPro"/>
</dbReference>
<protein>
    <submittedName>
        <fullName evidence="5">Dipeptide/oligopeptide/nickel ABC transporter, periplasmic substrate-binding protein</fullName>
    </submittedName>
</protein>
<dbReference type="CDD" id="cd08489">
    <property type="entry name" value="PBP2_NikA"/>
    <property type="match status" value="1"/>
</dbReference>